<sequence>MEKFAILMGSKEETVQSFGDASGAFAASSDLALFIAGTLRTPYNCADGVPTTTSVVETTTSTTTSTTVETPTTTMSTKMSTTVSPGQATSTAPRQTTTTMRYGNITTTSYTRPQGPPEGTWIRNDSRCSWRGASSCGVYSGGNGQWEEVGPSGGPGSTFTPIAGTSGQIAFNLYAGNSIQNCDWNGTGECGWYFTGTPGTLTMGPTG</sequence>
<reference evidence="2" key="1">
    <citation type="submission" date="2020-05" db="EMBL/GenBank/DDBJ databases">
        <authorList>
            <person name="Chiriac C."/>
            <person name="Salcher M."/>
            <person name="Ghai R."/>
            <person name="Kavagutti S V."/>
        </authorList>
    </citation>
    <scope>NUCLEOTIDE SEQUENCE</scope>
</reference>
<evidence type="ECO:0000256" key="1">
    <source>
        <dbReference type="SAM" id="MobiDB-lite"/>
    </source>
</evidence>
<dbReference type="EMBL" id="CAEZTS010000105">
    <property type="protein sequence ID" value="CAB4583420.1"/>
    <property type="molecule type" value="Genomic_DNA"/>
</dbReference>
<evidence type="ECO:0000313" key="2">
    <source>
        <dbReference type="EMBL" id="CAB4583420.1"/>
    </source>
</evidence>
<dbReference type="AlphaFoldDB" id="A0A6J6F3R2"/>
<proteinExistence type="predicted"/>
<accession>A0A6J6F3R2</accession>
<feature type="region of interest" description="Disordered" evidence="1">
    <location>
        <begin position="57"/>
        <end position="93"/>
    </location>
</feature>
<organism evidence="2">
    <name type="scientific">freshwater metagenome</name>
    <dbReference type="NCBI Taxonomy" id="449393"/>
    <lineage>
        <taxon>unclassified sequences</taxon>
        <taxon>metagenomes</taxon>
        <taxon>ecological metagenomes</taxon>
    </lineage>
</organism>
<protein>
    <submittedName>
        <fullName evidence="2">Unannotated protein</fullName>
    </submittedName>
</protein>
<gene>
    <name evidence="2" type="ORF">UFOPK1722_01191</name>
</gene>
<name>A0A6J6F3R2_9ZZZZ</name>